<evidence type="ECO:0000313" key="1">
    <source>
        <dbReference type="EMBL" id="SMD32239.1"/>
    </source>
</evidence>
<organism evidence="1 2">
    <name type="scientific">Reichenbachiella faecimaris</name>
    <dbReference type="NCBI Taxonomy" id="692418"/>
    <lineage>
        <taxon>Bacteria</taxon>
        <taxon>Pseudomonadati</taxon>
        <taxon>Bacteroidota</taxon>
        <taxon>Cytophagia</taxon>
        <taxon>Cytophagales</taxon>
        <taxon>Reichenbachiellaceae</taxon>
        <taxon>Reichenbachiella</taxon>
    </lineage>
</organism>
<dbReference type="EMBL" id="FWYF01000001">
    <property type="protein sequence ID" value="SMD32239.1"/>
    <property type="molecule type" value="Genomic_DNA"/>
</dbReference>
<sequence>MSMVGLILISCDDELSYLEKGVFNQSNFEKSFTQLINSPFLQTDYKVEHQFDVHGVLLKSKVVKYYSDKFHRAIYEYTHVYNENGIITSSENASSSNLGYSEEYLKQLLRLNYEFDQEGRISKLTYPDKEEKNETKYGYSREGNLVSIISDDEYLKLVYNNDNRIKSIYRDNRLTVEYEYSGALLKKVIAHPLDFFTGEALDTQVDFYEYDSKDRIIRHIKERNGSVQSKKELEYAENLILSNYWGVNSRLDDEIIYNDDLEVLKEYHYLYRNNEYLGGLTEIKNLNELEGVFFTGSRTSPSVLGSYESKKIEKRDYVINIFSENETELYEVHLKENEYGNLIKKWYNGGVLLEDKDIDETWIVRFINHDRFERLFGF</sequence>
<proteinExistence type="predicted"/>
<evidence type="ECO:0000313" key="2">
    <source>
        <dbReference type="Proteomes" id="UP000192472"/>
    </source>
</evidence>
<protein>
    <submittedName>
        <fullName evidence="1">Uncharacterized protein</fullName>
    </submittedName>
</protein>
<reference evidence="1 2" key="1">
    <citation type="submission" date="2017-04" db="EMBL/GenBank/DDBJ databases">
        <authorList>
            <person name="Afonso C.L."/>
            <person name="Miller P.J."/>
            <person name="Scott M.A."/>
            <person name="Spackman E."/>
            <person name="Goraichik I."/>
            <person name="Dimitrov K.M."/>
            <person name="Suarez D.L."/>
            <person name="Swayne D.E."/>
        </authorList>
    </citation>
    <scope>NUCLEOTIDE SEQUENCE [LARGE SCALE GENOMIC DNA]</scope>
    <source>
        <strain evidence="1 2">DSM 26133</strain>
    </source>
</reference>
<dbReference type="AlphaFoldDB" id="A0A1W2G6D0"/>
<dbReference type="Proteomes" id="UP000192472">
    <property type="component" value="Unassembled WGS sequence"/>
</dbReference>
<gene>
    <name evidence="1" type="ORF">SAMN04488029_0582</name>
</gene>
<name>A0A1W2G6D0_REIFA</name>
<accession>A0A1W2G6D0</accession>
<keyword evidence="2" id="KW-1185">Reference proteome</keyword>